<evidence type="ECO:0000313" key="2">
    <source>
        <dbReference type="Proteomes" id="UP000270866"/>
    </source>
</evidence>
<gene>
    <name evidence="1" type="ORF">BFJ65_g10122</name>
</gene>
<name>A0A3L6NFM5_FUSOX</name>
<dbReference type="EMBL" id="MRCU01000006">
    <property type="protein sequence ID" value="RKK16559.1"/>
    <property type="molecule type" value="Genomic_DNA"/>
</dbReference>
<dbReference type="Proteomes" id="UP000270866">
    <property type="component" value="Chromosome 8"/>
</dbReference>
<evidence type="ECO:0000313" key="1">
    <source>
        <dbReference type="EMBL" id="RKK16559.1"/>
    </source>
</evidence>
<proteinExistence type="predicted"/>
<reference evidence="1 2" key="1">
    <citation type="journal article" date="2018" name="Sci. Rep.">
        <title>Characterisation of pathogen-specific regions and novel effector candidates in Fusarium oxysporum f. sp. cepae.</title>
        <authorList>
            <person name="Armitage A.D."/>
            <person name="Taylor A."/>
            <person name="Sobczyk M.K."/>
            <person name="Baxter L."/>
            <person name="Greenfield B.P."/>
            <person name="Bates H.J."/>
            <person name="Wilson F."/>
            <person name="Jackson A.C."/>
            <person name="Ott S."/>
            <person name="Harrison R.J."/>
            <person name="Clarkson J.P."/>
        </authorList>
    </citation>
    <scope>NUCLEOTIDE SEQUENCE [LARGE SCALE GENOMIC DNA]</scope>
    <source>
        <strain evidence="1 2">FoC_Fus2</strain>
    </source>
</reference>
<dbReference type="AlphaFoldDB" id="A0A3L6NFM5"/>
<protein>
    <submittedName>
        <fullName evidence="1">Uncharacterized protein</fullName>
    </submittedName>
</protein>
<accession>A0A3L6NFM5</accession>
<comment type="caution">
    <text evidence="1">The sequence shown here is derived from an EMBL/GenBank/DDBJ whole genome shotgun (WGS) entry which is preliminary data.</text>
</comment>
<organism evidence="1 2">
    <name type="scientific">Fusarium oxysporum f. sp. cepae</name>
    <dbReference type="NCBI Taxonomy" id="396571"/>
    <lineage>
        <taxon>Eukaryota</taxon>
        <taxon>Fungi</taxon>
        <taxon>Dikarya</taxon>
        <taxon>Ascomycota</taxon>
        <taxon>Pezizomycotina</taxon>
        <taxon>Sordariomycetes</taxon>
        <taxon>Hypocreomycetidae</taxon>
        <taxon>Hypocreales</taxon>
        <taxon>Nectriaceae</taxon>
        <taxon>Fusarium</taxon>
        <taxon>Fusarium oxysporum species complex</taxon>
    </lineage>
</organism>
<sequence>MLSDDRTDNDLYSLYNLGHILAVIRDLPNHIACMDLMRLALRISRAEYTRAVASYEAEDIQMEIAMAKGETFIRSFLSLPDEPKTAFFWCDGCRADITFASEIWTCLSESGSIQLDDKCYKKLKEGIQGPVCSKEHEHYWVPKRNMEEIDAVPVGSVELGDEVISFEAWKEKIRGQYVPSCIST</sequence>